<dbReference type="AlphaFoldDB" id="A0A9N7YB76"/>
<evidence type="ECO:0000313" key="2">
    <source>
        <dbReference type="EMBL" id="CAB1419343.1"/>
    </source>
</evidence>
<comment type="caution">
    <text evidence="2">The sequence shown here is derived from an EMBL/GenBank/DDBJ whole genome shotgun (WGS) entry which is preliminary data.</text>
</comment>
<protein>
    <submittedName>
        <fullName evidence="2">Uncharacterized protein</fullName>
    </submittedName>
</protein>
<reference evidence="2" key="1">
    <citation type="submission" date="2020-03" db="EMBL/GenBank/DDBJ databases">
        <authorList>
            <person name="Weist P."/>
        </authorList>
    </citation>
    <scope>NUCLEOTIDE SEQUENCE</scope>
</reference>
<feature type="region of interest" description="Disordered" evidence="1">
    <location>
        <begin position="109"/>
        <end position="130"/>
    </location>
</feature>
<evidence type="ECO:0000256" key="1">
    <source>
        <dbReference type="SAM" id="MobiDB-lite"/>
    </source>
</evidence>
<sequence length="201" mass="21494">MSHLLLPGVPHTPSRPASPLLISSFRHKPSSAVCKASLGWMFGKPEINFDLQPDQSELSAVRPDSLKDKQALQQDEVLHPGARGNVVIVGAQRNMERRLSTKQLFTQSGKTPVMGSESTGKVSAGRQRVRGHPVDQVGRVIAVTLPSTSADLKQQLLSECNGCTLPAEPRGGCQLDHLAPTVQTSGKTLCCCGNTGLHCPM</sequence>
<evidence type="ECO:0000313" key="3">
    <source>
        <dbReference type="Proteomes" id="UP001153269"/>
    </source>
</evidence>
<feature type="compositionally biased region" description="Polar residues" evidence="1">
    <location>
        <begin position="109"/>
        <end position="121"/>
    </location>
</feature>
<organism evidence="2 3">
    <name type="scientific">Pleuronectes platessa</name>
    <name type="common">European plaice</name>
    <dbReference type="NCBI Taxonomy" id="8262"/>
    <lineage>
        <taxon>Eukaryota</taxon>
        <taxon>Metazoa</taxon>
        <taxon>Chordata</taxon>
        <taxon>Craniata</taxon>
        <taxon>Vertebrata</taxon>
        <taxon>Euteleostomi</taxon>
        <taxon>Actinopterygii</taxon>
        <taxon>Neopterygii</taxon>
        <taxon>Teleostei</taxon>
        <taxon>Neoteleostei</taxon>
        <taxon>Acanthomorphata</taxon>
        <taxon>Carangaria</taxon>
        <taxon>Pleuronectiformes</taxon>
        <taxon>Pleuronectoidei</taxon>
        <taxon>Pleuronectidae</taxon>
        <taxon>Pleuronectes</taxon>
    </lineage>
</organism>
<name>A0A9N7YB76_PLEPL</name>
<keyword evidence="3" id="KW-1185">Reference proteome</keyword>
<dbReference type="EMBL" id="CADEAL010000382">
    <property type="protein sequence ID" value="CAB1419343.1"/>
    <property type="molecule type" value="Genomic_DNA"/>
</dbReference>
<dbReference type="Proteomes" id="UP001153269">
    <property type="component" value="Unassembled WGS sequence"/>
</dbReference>
<gene>
    <name evidence="2" type="ORF">PLEPLA_LOCUS7174</name>
</gene>
<proteinExistence type="predicted"/>
<accession>A0A9N7YB76</accession>